<reference evidence="1 2" key="1">
    <citation type="submission" date="2024-02" db="EMBL/GenBank/DDBJ databases">
        <authorList>
            <person name="Daric V."/>
            <person name="Darras S."/>
        </authorList>
    </citation>
    <scope>NUCLEOTIDE SEQUENCE [LARGE SCALE GENOMIC DNA]</scope>
</reference>
<organism evidence="1 2">
    <name type="scientific">Clavelina lepadiformis</name>
    <name type="common">Light-bulb sea squirt</name>
    <name type="synonym">Ascidia lepadiformis</name>
    <dbReference type="NCBI Taxonomy" id="159417"/>
    <lineage>
        <taxon>Eukaryota</taxon>
        <taxon>Metazoa</taxon>
        <taxon>Chordata</taxon>
        <taxon>Tunicata</taxon>
        <taxon>Ascidiacea</taxon>
        <taxon>Aplousobranchia</taxon>
        <taxon>Clavelinidae</taxon>
        <taxon>Clavelina</taxon>
    </lineage>
</organism>
<comment type="caution">
    <text evidence="1">The sequence shown here is derived from an EMBL/GenBank/DDBJ whole genome shotgun (WGS) entry which is preliminary data.</text>
</comment>
<accession>A0ABP0FMY0</accession>
<keyword evidence="2" id="KW-1185">Reference proteome</keyword>
<protein>
    <submittedName>
        <fullName evidence="1">Uncharacterized protein</fullName>
    </submittedName>
</protein>
<evidence type="ECO:0000313" key="1">
    <source>
        <dbReference type="EMBL" id="CAK8680994.1"/>
    </source>
</evidence>
<evidence type="ECO:0000313" key="2">
    <source>
        <dbReference type="Proteomes" id="UP001642483"/>
    </source>
</evidence>
<dbReference type="Proteomes" id="UP001642483">
    <property type="component" value="Unassembled WGS sequence"/>
</dbReference>
<gene>
    <name evidence="1" type="ORF">CVLEPA_LOCUS11218</name>
</gene>
<sequence>MTSYTDTLQRVSHSASTEIVAIGNRARRPWVCNSVTYTVRLLPGDFVSCNNVTVRLPQRFLVLFPVISVTCSTAISHRYFLSPLHGAAEQARAVKAIGMTNVIPTFRCW</sequence>
<dbReference type="EMBL" id="CAWYQH010000079">
    <property type="protein sequence ID" value="CAK8680994.1"/>
    <property type="molecule type" value="Genomic_DNA"/>
</dbReference>
<proteinExistence type="predicted"/>
<name>A0ABP0FMY0_CLALP</name>